<dbReference type="GeneID" id="105682081"/>
<dbReference type="InterPro" id="IPR001752">
    <property type="entry name" value="Kinesin_motor_dom"/>
</dbReference>
<dbReference type="GO" id="GO:0005524">
    <property type="term" value="F:ATP binding"/>
    <property type="evidence" value="ECO:0007669"/>
    <property type="project" value="UniProtKB-UniRule"/>
</dbReference>
<dbReference type="InterPro" id="IPR036961">
    <property type="entry name" value="Kinesin_motor_dom_sf"/>
</dbReference>
<dbReference type="PANTHER" id="PTHR47117:SF6">
    <property type="entry name" value="KINESIN-LIKE PROTEIN KIF16B"/>
    <property type="match status" value="1"/>
</dbReference>
<evidence type="ECO:0000259" key="4">
    <source>
        <dbReference type="PROSITE" id="PS50067"/>
    </source>
</evidence>
<keyword evidence="3" id="KW-0505">Motor protein</keyword>
<dbReference type="GO" id="GO:0003777">
    <property type="term" value="F:microtubule motor activity"/>
    <property type="evidence" value="ECO:0007669"/>
    <property type="project" value="InterPro"/>
</dbReference>
<comment type="similarity">
    <text evidence="3">Belongs to the TRAFAC class myosin-kinesin ATPase superfamily. Kinesin family.</text>
</comment>
<dbReference type="RefSeq" id="XP_024228132.1">
    <property type="nucleotide sequence ID" value="XM_024372364.2"/>
</dbReference>
<gene>
    <name evidence="6" type="primary">LOC105682081</name>
</gene>
<dbReference type="PANTHER" id="PTHR47117">
    <property type="entry name" value="STAR-RELATED LIPID TRANSFER PROTEIN 9"/>
    <property type="match status" value="1"/>
</dbReference>
<keyword evidence="2 3" id="KW-0067">ATP-binding</keyword>
<dbReference type="Pfam" id="PF00225">
    <property type="entry name" value="Kinesin"/>
    <property type="match status" value="1"/>
</dbReference>
<evidence type="ECO:0000256" key="3">
    <source>
        <dbReference type="PROSITE-ProRule" id="PRU00283"/>
    </source>
</evidence>
<dbReference type="Proteomes" id="UP000515180">
    <property type="component" value="Unplaced"/>
</dbReference>
<evidence type="ECO:0000256" key="2">
    <source>
        <dbReference type="ARBA" id="ARBA00022840"/>
    </source>
</evidence>
<name>A0A6P6FII9_BOMIM</name>
<protein>
    <submittedName>
        <fullName evidence="6">Kinesin-like protein Klp98A</fullName>
    </submittedName>
</protein>
<dbReference type="OrthoDB" id="3176171at2759"/>
<sequence length="167" mass="19044">MELAMNAKNDCTNGWQKNTNFQYKDFTFHHSYWPCDANDDNYASQKEVFNDLGTDVMESTFEGYNAYGQAESGKTFTMMGTPEAQGLIPRRSNTLFARMTGAKESGTSYRTELSFLEIHNERVTDLLRRISHSLILSECGNILKEDLMSKTCQTTSCTTIPIFRNAW</sequence>
<dbReference type="GO" id="GO:0008017">
    <property type="term" value="F:microtubule binding"/>
    <property type="evidence" value="ECO:0007669"/>
    <property type="project" value="InterPro"/>
</dbReference>
<evidence type="ECO:0000313" key="5">
    <source>
        <dbReference type="Proteomes" id="UP000515180"/>
    </source>
</evidence>
<keyword evidence="1 3" id="KW-0547">Nucleotide-binding</keyword>
<dbReference type="AlphaFoldDB" id="A0A6P6FII9"/>
<dbReference type="PROSITE" id="PS50067">
    <property type="entry name" value="KINESIN_MOTOR_2"/>
    <property type="match status" value="1"/>
</dbReference>
<feature type="binding site" evidence="3">
    <location>
        <begin position="68"/>
        <end position="75"/>
    </location>
    <ligand>
        <name>ATP</name>
        <dbReference type="ChEBI" id="CHEBI:30616"/>
    </ligand>
</feature>
<evidence type="ECO:0000256" key="1">
    <source>
        <dbReference type="ARBA" id="ARBA00022741"/>
    </source>
</evidence>
<proteinExistence type="inferred from homology"/>
<dbReference type="SUPFAM" id="SSF52540">
    <property type="entry name" value="P-loop containing nucleoside triphosphate hydrolases"/>
    <property type="match status" value="1"/>
</dbReference>
<dbReference type="SMART" id="SM00129">
    <property type="entry name" value="KISc"/>
    <property type="match status" value="1"/>
</dbReference>
<dbReference type="GO" id="GO:0007018">
    <property type="term" value="P:microtubule-based movement"/>
    <property type="evidence" value="ECO:0007669"/>
    <property type="project" value="InterPro"/>
</dbReference>
<accession>A0A6P6FII9</accession>
<dbReference type="Gene3D" id="3.40.850.10">
    <property type="entry name" value="Kinesin motor domain"/>
    <property type="match status" value="1"/>
</dbReference>
<reference evidence="6" key="1">
    <citation type="submission" date="2025-08" db="UniProtKB">
        <authorList>
            <consortium name="RefSeq"/>
        </authorList>
    </citation>
    <scope>IDENTIFICATION</scope>
</reference>
<organism evidence="5 6">
    <name type="scientific">Bombus impatiens</name>
    <name type="common">Bumblebee</name>
    <dbReference type="NCBI Taxonomy" id="132113"/>
    <lineage>
        <taxon>Eukaryota</taxon>
        <taxon>Metazoa</taxon>
        <taxon>Ecdysozoa</taxon>
        <taxon>Arthropoda</taxon>
        <taxon>Hexapoda</taxon>
        <taxon>Insecta</taxon>
        <taxon>Pterygota</taxon>
        <taxon>Neoptera</taxon>
        <taxon>Endopterygota</taxon>
        <taxon>Hymenoptera</taxon>
        <taxon>Apocrita</taxon>
        <taxon>Aculeata</taxon>
        <taxon>Apoidea</taxon>
        <taxon>Anthophila</taxon>
        <taxon>Apidae</taxon>
        <taxon>Bombus</taxon>
        <taxon>Pyrobombus</taxon>
    </lineage>
</organism>
<feature type="domain" description="Kinesin motor" evidence="4">
    <location>
        <begin position="1"/>
        <end position="167"/>
    </location>
</feature>
<dbReference type="InterPro" id="IPR027417">
    <property type="entry name" value="P-loop_NTPase"/>
</dbReference>
<dbReference type="KEGG" id="bim:105682081"/>
<keyword evidence="5" id="KW-1185">Reference proteome</keyword>
<evidence type="ECO:0000313" key="6">
    <source>
        <dbReference type="RefSeq" id="XP_024228132.1"/>
    </source>
</evidence>